<dbReference type="Proteomes" id="UP000289220">
    <property type="component" value="Unassembled WGS sequence"/>
</dbReference>
<evidence type="ECO:0000256" key="1">
    <source>
        <dbReference type="SAM" id="Phobius"/>
    </source>
</evidence>
<reference evidence="2 3" key="1">
    <citation type="submission" date="2018-11" db="EMBL/GenBank/DDBJ databases">
        <authorList>
            <person name="Peiro R."/>
            <person name="Begona"/>
            <person name="Cbmso G."/>
            <person name="Lopez M."/>
            <person name="Gonzalez S."/>
            <person name="Sacristan E."/>
            <person name="Castillo E."/>
        </authorList>
    </citation>
    <scope>NUCLEOTIDE SEQUENCE [LARGE SCALE GENOMIC DNA]</scope>
    <source>
        <strain evidence="2">Brev_genome</strain>
    </source>
</reference>
<keyword evidence="1" id="KW-1133">Transmembrane helix</keyword>
<name>A0A7Z8Y4R0_9CAUL</name>
<proteinExistence type="predicted"/>
<dbReference type="EMBL" id="UXHF01000050">
    <property type="protein sequence ID" value="VDC50887.1"/>
    <property type="molecule type" value="Genomic_DNA"/>
</dbReference>
<gene>
    <name evidence="2" type="ORF">BREV_BREV_02314</name>
</gene>
<organism evidence="2 3">
    <name type="scientific">Brevundimonas mediterranea</name>
    <dbReference type="NCBI Taxonomy" id="74329"/>
    <lineage>
        <taxon>Bacteria</taxon>
        <taxon>Pseudomonadati</taxon>
        <taxon>Pseudomonadota</taxon>
        <taxon>Alphaproteobacteria</taxon>
        <taxon>Caulobacterales</taxon>
        <taxon>Caulobacteraceae</taxon>
        <taxon>Brevundimonas</taxon>
    </lineage>
</organism>
<comment type="caution">
    <text evidence="2">The sequence shown here is derived from an EMBL/GenBank/DDBJ whole genome shotgun (WGS) entry which is preliminary data.</text>
</comment>
<evidence type="ECO:0000313" key="2">
    <source>
        <dbReference type="EMBL" id="VDC50887.1"/>
    </source>
</evidence>
<protein>
    <submittedName>
        <fullName evidence="2">Uncharacterized protein</fullName>
    </submittedName>
</protein>
<keyword evidence="1" id="KW-0472">Membrane</keyword>
<dbReference type="AlphaFoldDB" id="A0A7Z8Y4R0"/>
<evidence type="ECO:0000313" key="3">
    <source>
        <dbReference type="Proteomes" id="UP000289220"/>
    </source>
</evidence>
<sequence>MAQPRQPGALGLIAVLIVALARPLAPGGGSARHTLAGLAAAMLILGCGLSLAARHAEPAAEAPVAVP</sequence>
<feature type="transmembrane region" description="Helical" evidence="1">
    <location>
        <begin position="31"/>
        <end position="53"/>
    </location>
</feature>
<keyword evidence="1" id="KW-0812">Transmembrane</keyword>
<accession>A0A7Z8Y4R0</accession>
<keyword evidence="3" id="KW-1185">Reference proteome</keyword>